<dbReference type="InterPro" id="IPR018711">
    <property type="entry name" value="NAGPA"/>
</dbReference>
<proteinExistence type="predicted"/>
<evidence type="ECO:0000313" key="5">
    <source>
        <dbReference type="Proteomes" id="UP001426770"/>
    </source>
</evidence>
<feature type="region of interest" description="Disordered" evidence="1">
    <location>
        <begin position="26"/>
        <end position="49"/>
    </location>
</feature>
<comment type="caution">
    <text evidence="4">The sequence shown here is derived from an EMBL/GenBank/DDBJ whole genome shotgun (WGS) entry which is preliminary data.</text>
</comment>
<sequence>MAGLVVGCSVGSSPAAIPATAAPSTAVPTTVAPSTPAPGASSPPTVAPPVDVPTRVLNLGERGSYGVVELDLDAWDVRVDWPQDPEGTDLAEYLEAHPEVAVLTNAGIFSEDLSPGGLLVSDGEELRALNLAEGAGNFHLMPNAVFEVRADGTAAVVESTAYTGAGVEQATQSGPALLLDGEVHPQFTEGSSNTALRSGVGVSPDGRTVYLVITRTYVNLWDFAVMFRDELGVEDALYLDGQISQLWVSGAPDPTPFLGPYAGVIAATPR</sequence>
<dbReference type="PANTHER" id="PTHR40446:SF2">
    <property type="entry name" value="N-ACETYLGLUCOSAMINE-1-PHOSPHODIESTER ALPHA-N-ACETYLGLUCOSAMINIDASE"/>
    <property type="match status" value="1"/>
</dbReference>
<evidence type="ECO:0000256" key="2">
    <source>
        <dbReference type="SAM" id="SignalP"/>
    </source>
</evidence>
<evidence type="ECO:0000259" key="3">
    <source>
        <dbReference type="Pfam" id="PF09992"/>
    </source>
</evidence>
<feature type="signal peptide" evidence="2">
    <location>
        <begin position="1"/>
        <end position="21"/>
    </location>
</feature>
<dbReference type="Pfam" id="PF09992">
    <property type="entry name" value="NAGPA"/>
    <property type="match status" value="1"/>
</dbReference>
<reference evidence="4 5" key="1">
    <citation type="submission" date="2024-02" db="EMBL/GenBank/DDBJ databases">
        <title>Lysinimicrobium sediminis NBRC 112286.</title>
        <authorList>
            <person name="Ichikawa N."/>
            <person name="Katano-Makiyama Y."/>
            <person name="Hidaka K."/>
        </authorList>
    </citation>
    <scope>NUCLEOTIDE SEQUENCE [LARGE SCALE GENOMIC DNA]</scope>
    <source>
        <strain evidence="4 5">NBRC 112286</strain>
    </source>
</reference>
<accession>A0ABP9WFZ0</accession>
<dbReference type="EMBL" id="BAABRR010000005">
    <property type="protein sequence ID" value="GAA5518690.1"/>
    <property type="molecule type" value="Genomic_DNA"/>
</dbReference>
<evidence type="ECO:0000256" key="1">
    <source>
        <dbReference type="SAM" id="MobiDB-lite"/>
    </source>
</evidence>
<keyword evidence="2" id="KW-0732">Signal</keyword>
<feature type="compositionally biased region" description="Low complexity" evidence="1">
    <location>
        <begin position="26"/>
        <end position="44"/>
    </location>
</feature>
<feature type="chain" id="PRO_5046182958" description="Phosphodiester glycosidase domain-containing protein" evidence="2">
    <location>
        <begin position="22"/>
        <end position="270"/>
    </location>
</feature>
<protein>
    <recommendedName>
        <fullName evidence="3">Phosphodiester glycosidase domain-containing protein</fullName>
    </recommendedName>
</protein>
<evidence type="ECO:0000313" key="4">
    <source>
        <dbReference type="EMBL" id="GAA5518690.1"/>
    </source>
</evidence>
<gene>
    <name evidence="4" type="ORF">Lsed01_01123</name>
</gene>
<keyword evidence="5" id="KW-1185">Reference proteome</keyword>
<dbReference type="PANTHER" id="PTHR40446">
    <property type="entry name" value="N-ACETYLGLUCOSAMINE-1-PHOSPHODIESTER ALPHA-N-ACETYLGLUCOSAMINIDASE"/>
    <property type="match status" value="1"/>
</dbReference>
<organism evidence="4 5">
    <name type="scientific">Demequina sediminis</name>
    <dbReference type="NCBI Taxonomy" id="1930058"/>
    <lineage>
        <taxon>Bacteria</taxon>
        <taxon>Bacillati</taxon>
        <taxon>Actinomycetota</taxon>
        <taxon>Actinomycetes</taxon>
        <taxon>Micrococcales</taxon>
        <taxon>Demequinaceae</taxon>
        <taxon>Demequina</taxon>
    </lineage>
</organism>
<name>A0ABP9WFZ0_9MICO</name>
<feature type="domain" description="Phosphodiester glycosidase" evidence="3">
    <location>
        <begin position="101"/>
        <end position="248"/>
    </location>
</feature>
<dbReference type="Proteomes" id="UP001426770">
    <property type="component" value="Unassembled WGS sequence"/>
</dbReference>